<evidence type="ECO:0000313" key="3">
    <source>
        <dbReference type="Proteomes" id="UP000808761"/>
    </source>
</evidence>
<dbReference type="InterPro" id="IPR051203">
    <property type="entry name" value="Polysaccharide_Synthase-Rel"/>
</dbReference>
<organism evidence="2 3">
    <name type="scientific">Candidatus Saganbacteria bacterium</name>
    <dbReference type="NCBI Taxonomy" id="2575572"/>
    <lineage>
        <taxon>Bacteria</taxon>
        <taxon>Bacillati</taxon>
        <taxon>Saganbacteria</taxon>
    </lineage>
</organism>
<evidence type="ECO:0000313" key="2">
    <source>
        <dbReference type="EMBL" id="MBI5078762.1"/>
    </source>
</evidence>
<proteinExistence type="predicted"/>
<reference evidence="2" key="1">
    <citation type="submission" date="2020-07" db="EMBL/GenBank/DDBJ databases">
        <title>Huge and variable diversity of episymbiotic CPR bacteria and DPANN archaea in groundwater ecosystems.</title>
        <authorList>
            <person name="He C.Y."/>
            <person name="Keren R."/>
            <person name="Whittaker M."/>
            <person name="Farag I.F."/>
            <person name="Doudna J."/>
            <person name="Cate J.H.D."/>
            <person name="Banfield J.F."/>
        </authorList>
    </citation>
    <scope>NUCLEOTIDE SEQUENCE</scope>
    <source>
        <strain evidence="2">NC_groundwater_1860_Pr3_B-0.1um_51_7</strain>
    </source>
</reference>
<name>A0A9D6UKF8_UNCSA</name>
<feature type="transmembrane region" description="Helical" evidence="1">
    <location>
        <begin position="99"/>
        <end position="122"/>
    </location>
</feature>
<dbReference type="Pfam" id="PF13727">
    <property type="entry name" value="CoA_binding_3"/>
    <property type="match status" value="1"/>
</dbReference>
<feature type="transmembrane region" description="Helical" evidence="1">
    <location>
        <begin position="9"/>
        <end position="29"/>
    </location>
</feature>
<keyword evidence="1" id="KW-0812">Transmembrane</keyword>
<dbReference type="Proteomes" id="UP000808761">
    <property type="component" value="Unassembled WGS sequence"/>
</dbReference>
<sequence>MLKFISDAFLINVSFVLAYYFRFKVLLFITPTSIPVFERYLNILIFVTLIWLAVFKLFGLYEGKKFTALVDEVAKAAGAVTFSGLLLLGLLFLYRELWFSRLVVVNAWWIALILLGASRFLFFEINRFLRFRGAGVRNALILGVGEIGQTLADRMNRDKGLGYRMVGLLPDTVDMEDLKETIQKQKVEEVIIASPALAADKILDIITECERFGVEFKIVPGLLELIASRVDVDEVGGIPLFTISEI</sequence>
<dbReference type="AlphaFoldDB" id="A0A9D6UKF8"/>
<dbReference type="Gene3D" id="3.40.50.720">
    <property type="entry name" value="NAD(P)-binding Rossmann-like Domain"/>
    <property type="match status" value="1"/>
</dbReference>
<evidence type="ECO:0000256" key="1">
    <source>
        <dbReference type="SAM" id="Phobius"/>
    </source>
</evidence>
<keyword evidence="1" id="KW-0472">Membrane</keyword>
<feature type="non-terminal residue" evidence="2">
    <location>
        <position position="246"/>
    </location>
</feature>
<dbReference type="SUPFAM" id="SSF51735">
    <property type="entry name" value="NAD(P)-binding Rossmann-fold domains"/>
    <property type="match status" value="1"/>
</dbReference>
<dbReference type="InterPro" id="IPR036291">
    <property type="entry name" value="NAD(P)-bd_dom_sf"/>
</dbReference>
<dbReference type="PANTHER" id="PTHR43318">
    <property type="entry name" value="UDP-N-ACETYLGLUCOSAMINE 4,6-DEHYDRATASE"/>
    <property type="match status" value="1"/>
</dbReference>
<gene>
    <name evidence="2" type="ORF">HZB08_01930</name>
</gene>
<feature type="transmembrane region" description="Helical" evidence="1">
    <location>
        <begin position="73"/>
        <end position="93"/>
    </location>
</feature>
<protein>
    <recommendedName>
        <fullName evidence="4">Polysaccharide biosynthesis protein</fullName>
    </recommendedName>
</protein>
<dbReference type="EMBL" id="JACRKR010000096">
    <property type="protein sequence ID" value="MBI5078762.1"/>
    <property type="molecule type" value="Genomic_DNA"/>
</dbReference>
<feature type="transmembrane region" description="Helical" evidence="1">
    <location>
        <begin position="41"/>
        <end position="61"/>
    </location>
</feature>
<keyword evidence="1" id="KW-1133">Transmembrane helix</keyword>
<comment type="caution">
    <text evidence="2">The sequence shown here is derived from an EMBL/GenBank/DDBJ whole genome shotgun (WGS) entry which is preliminary data.</text>
</comment>
<evidence type="ECO:0008006" key="4">
    <source>
        <dbReference type="Google" id="ProtNLM"/>
    </source>
</evidence>
<accession>A0A9D6UKF8</accession>
<dbReference type="PANTHER" id="PTHR43318:SF2">
    <property type="entry name" value="UDP-N-ACETYLGLUCOSAMINE 4,6-DEHYDRATASE (INVERTING)"/>
    <property type="match status" value="1"/>
</dbReference>